<dbReference type="PANTHER" id="PTHR19847:SF7">
    <property type="entry name" value="DDB1- AND CUL4-ASSOCIATED FACTOR 11"/>
    <property type="match status" value="1"/>
</dbReference>
<dbReference type="WBParaSite" id="TCLT_0000930101-mRNA-1">
    <property type="protein sequence ID" value="TCLT_0000930101-mRNA-1"/>
    <property type="gene ID" value="TCLT_0000930101"/>
</dbReference>
<dbReference type="InterPro" id="IPR051859">
    <property type="entry name" value="DCAF"/>
</dbReference>
<evidence type="ECO:0000313" key="4">
    <source>
        <dbReference type="WBParaSite" id="TCLT_0000930101-mRNA-1"/>
    </source>
</evidence>
<dbReference type="InterPro" id="IPR001680">
    <property type="entry name" value="WD40_rpt"/>
</dbReference>
<dbReference type="PROSITE" id="PS50294">
    <property type="entry name" value="WD_REPEATS_REGION"/>
    <property type="match status" value="1"/>
</dbReference>
<organism evidence="4">
    <name type="scientific">Thelazia callipaeda</name>
    <name type="common">Oriental eyeworm</name>
    <name type="synonym">Parasitic nematode</name>
    <dbReference type="NCBI Taxonomy" id="103827"/>
    <lineage>
        <taxon>Eukaryota</taxon>
        <taxon>Metazoa</taxon>
        <taxon>Ecdysozoa</taxon>
        <taxon>Nematoda</taxon>
        <taxon>Chromadorea</taxon>
        <taxon>Rhabditida</taxon>
        <taxon>Spirurina</taxon>
        <taxon>Spiruromorpha</taxon>
        <taxon>Thelazioidea</taxon>
        <taxon>Thelaziidae</taxon>
        <taxon>Thelazia</taxon>
    </lineage>
</organism>
<dbReference type="Gene3D" id="2.130.10.10">
    <property type="entry name" value="YVTN repeat-like/Quinoprotein amine dehydrogenase"/>
    <property type="match status" value="2"/>
</dbReference>
<proteinExistence type="predicted"/>
<dbReference type="InterPro" id="IPR015943">
    <property type="entry name" value="WD40/YVTN_repeat-like_dom_sf"/>
</dbReference>
<sequence>MGANNTSKNIESKSSKADIHENHWGSYTGSFLSKNPRLANNVNKLRMLTASMSGCISSDIPIQIILKNREVGHRPCIRTSKGYFDAPENPSGPFLPCDRASIVNRYLPNRKTIIEKIESKTFCCLYLPGRKLVTASQDDKLRLYIRDENLMHKYKLVNNSSVPDVGWSIIDLATNSDGTQIACSAWSESSKFSSRFSQSTIFKYFYFNGIFRFAYFSLRYTMDDLRLIAGGSDGYIYIFSHVHPQLQLFQAHEGDVNAIHCMSQDPNIFCSGGDDGLCKVWDIRILPSKAPVGVFAGHRHGITYIDGHGNGKYILTNSKDQTVKIWDLRKFSSSYAEKQTLRATQRQTWDYRYQDVPRFFNLAKPMKIIPFFLPPIYCIKGDGSLMTFRGHSVRHTLIRAKFSPERTGFRYVYCGSTEGTLYIFDILTGEYVRMLSGHKSVVRDCCWHPEENEIVTVAWDGCTMRWYCDMSPEYALELERDSD</sequence>
<keyword evidence="3" id="KW-1185">Reference proteome</keyword>
<evidence type="ECO:0000256" key="1">
    <source>
        <dbReference type="PROSITE-ProRule" id="PRU00221"/>
    </source>
</evidence>
<reference evidence="4" key="1">
    <citation type="submission" date="2017-02" db="UniProtKB">
        <authorList>
            <consortium name="WormBaseParasite"/>
        </authorList>
    </citation>
    <scope>IDENTIFICATION</scope>
</reference>
<dbReference type="AlphaFoldDB" id="A0A0N5D879"/>
<feature type="repeat" description="WD" evidence="1">
    <location>
        <begin position="249"/>
        <end position="284"/>
    </location>
</feature>
<dbReference type="SUPFAM" id="SSF50978">
    <property type="entry name" value="WD40 repeat-like"/>
    <property type="match status" value="1"/>
</dbReference>
<keyword evidence="1" id="KW-0853">WD repeat</keyword>
<dbReference type="GO" id="GO:0043161">
    <property type="term" value="P:proteasome-mediated ubiquitin-dependent protein catabolic process"/>
    <property type="evidence" value="ECO:0007669"/>
    <property type="project" value="TreeGrafter"/>
</dbReference>
<dbReference type="Pfam" id="PF00400">
    <property type="entry name" value="WD40"/>
    <property type="match status" value="3"/>
</dbReference>
<feature type="repeat" description="WD" evidence="1">
    <location>
        <begin position="295"/>
        <end position="336"/>
    </location>
</feature>
<evidence type="ECO:0000313" key="2">
    <source>
        <dbReference type="EMBL" id="VDN06913.1"/>
    </source>
</evidence>
<dbReference type="Proteomes" id="UP000276776">
    <property type="component" value="Unassembled WGS sequence"/>
</dbReference>
<dbReference type="EMBL" id="UYYF01004767">
    <property type="protein sequence ID" value="VDN06913.1"/>
    <property type="molecule type" value="Genomic_DNA"/>
</dbReference>
<gene>
    <name evidence="2" type="ORF">TCLT_LOCUS9290</name>
</gene>
<name>A0A0N5D879_THECL</name>
<dbReference type="GO" id="GO:0080008">
    <property type="term" value="C:Cul4-RING E3 ubiquitin ligase complex"/>
    <property type="evidence" value="ECO:0007669"/>
    <property type="project" value="TreeGrafter"/>
</dbReference>
<protein>
    <submittedName>
        <fullName evidence="4">WD_REPEATS_REGION domain-containing protein</fullName>
    </submittedName>
</protein>
<dbReference type="InterPro" id="IPR036322">
    <property type="entry name" value="WD40_repeat_dom_sf"/>
</dbReference>
<dbReference type="OrthoDB" id="63070at2759"/>
<evidence type="ECO:0000313" key="3">
    <source>
        <dbReference type="Proteomes" id="UP000276776"/>
    </source>
</evidence>
<dbReference type="PROSITE" id="PS50082">
    <property type="entry name" value="WD_REPEATS_2"/>
    <property type="match status" value="2"/>
</dbReference>
<reference evidence="2 3" key="2">
    <citation type="submission" date="2018-11" db="EMBL/GenBank/DDBJ databases">
        <authorList>
            <consortium name="Pathogen Informatics"/>
        </authorList>
    </citation>
    <scope>NUCLEOTIDE SEQUENCE [LARGE SCALE GENOMIC DNA]</scope>
</reference>
<accession>A0A0N5D879</accession>
<dbReference type="SMART" id="SM00320">
    <property type="entry name" value="WD40"/>
    <property type="match status" value="6"/>
</dbReference>
<dbReference type="PANTHER" id="PTHR19847">
    <property type="entry name" value="DDB1- AND CUL4-ASSOCIATED FACTOR 11"/>
    <property type="match status" value="1"/>
</dbReference>
<dbReference type="OMA" id="EHTFPQM"/>
<dbReference type="STRING" id="103827.A0A0N5D879"/>